<evidence type="ECO:0000313" key="2">
    <source>
        <dbReference type="Proteomes" id="UP001062846"/>
    </source>
</evidence>
<organism evidence="1 2">
    <name type="scientific">Rhododendron molle</name>
    <name type="common">Chinese azalea</name>
    <name type="synonym">Azalea mollis</name>
    <dbReference type="NCBI Taxonomy" id="49168"/>
    <lineage>
        <taxon>Eukaryota</taxon>
        <taxon>Viridiplantae</taxon>
        <taxon>Streptophyta</taxon>
        <taxon>Embryophyta</taxon>
        <taxon>Tracheophyta</taxon>
        <taxon>Spermatophyta</taxon>
        <taxon>Magnoliopsida</taxon>
        <taxon>eudicotyledons</taxon>
        <taxon>Gunneridae</taxon>
        <taxon>Pentapetalae</taxon>
        <taxon>asterids</taxon>
        <taxon>Ericales</taxon>
        <taxon>Ericaceae</taxon>
        <taxon>Ericoideae</taxon>
        <taxon>Rhodoreae</taxon>
        <taxon>Rhododendron</taxon>
    </lineage>
</organism>
<keyword evidence="2" id="KW-1185">Reference proteome</keyword>
<evidence type="ECO:0000313" key="1">
    <source>
        <dbReference type="EMBL" id="KAI8530646.1"/>
    </source>
</evidence>
<protein>
    <submittedName>
        <fullName evidence="1">Uncharacterized protein</fullName>
    </submittedName>
</protein>
<dbReference type="Proteomes" id="UP001062846">
    <property type="component" value="Chromosome 11"/>
</dbReference>
<dbReference type="EMBL" id="CM046398">
    <property type="protein sequence ID" value="KAI8530646.1"/>
    <property type="molecule type" value="Genomic_DNA"/>
</dbReference>
<proteinExistence type="predicted"/>
<sequence length="107" mass="12175">MCGPLSADFDGNYVHLSFTQFLAAKQKVLELFSIEKQMLGSDNGNLNLHPIADALLSLKIMLKRNLMVIINKKMNHHDPIKVNDQQLETKPEMITIVEHHPMEINDP</sequence>
<name>A0ACC0LQS2_RHOML</name>
<accession>A0ACC0LQS2</accession>
<comment type="caution">
    <text evidence="1">The sequence shown here is derived from an EMBL/GenBank/DDBJ whole genome shotgun (WGS) entry which is preliminary data.</text>
</comment>
<reference evidence="1" key="1">
    <citation type="submission" date="2022-02" db="EMBL/GenBank/DDBJ databases">
        <title>Plant Genome Project.</title>
        <authorList>
            <person name="Zhang R.-G."/>
        </authorList>
    </citation>
    <scope>NUCLEOTIDE SEQUENCE</scope>
    <source>
        <strain evidence="1">AT1</strain>
    </source>
</reference>
<gene>
    <name evidence="1" type="ORF">RHMOL_Rhmol11G0075800</name>
</gene>